<reference evidence="1 2" key="1">
    <citation type="submission" date="2018-03" db="EMBL/GenBank/DDBJ databases">
        <title>Mesoflavibacter sp. HG37 and Mesoflavibacter sp. HG96 sp.nov., two marine bacteria isolated from seawater of Western Pacific Ocean.</title>
        <authorList>
            <person name="Cheng H."/>
            <person name="Wu Y.-H."/>
            <person name="Guo L.-L."/>
            <person name="Xu X.-W."/>
        </authorList>
    </citation>
    <scope>NUCLEOTIDE SEQUENCE [LARGE SCALE GENOMIC DNA]</scope>
    <source>
        <strain evidence="1 2">KCTC 32269</strain>
    </source>
</reference>
<evidence type="ECO:0008006" key="3">
    <source>
        <dbReference type="Google" id="ProtNLM"/>
    </source>
</evidence>
<keyword evidence="2" id="KW-1185">Reference proteome</keyword>
<protein>
    <recommendedName>
        <fullName evidence="3">PLD phosphodiesterase domain-containing protein</fullName>
    </recommendedName>
</protein>
<comment type="caution">
    <text evidence="1">The sequence shown here is derived from an EMBL/GenBank/DDBJ whole genome shotgun (WGS) entry which is preliminary data.</text>
</comment>
<evidence type="ECO:0000313" key="1">
    <source>
        <dbReference type="EMBL" id="PSG88314.1"/>
    </source>
</evidence>
<dbReference type="RefSeq" id="WP_106463453.1">
    <property type="nucleotide sequence ID" value="NZ_PXOQ01000009.1"/>
</dbReference>
<evidence type="ECO:0000313" key="2">
    <source>
        <dbReference type="Proteomes" id="UP000238426"/>
    </source>
</evidence>
<accession>A0A2T1N8W8</accession>
<dbReference type="Proteomes" id="UP000238426">
    <property type="component" value="Unassembled WGS sequence"/>
</dbReference>
<sequence length="316" mass="36901">MLHKSGIDLESSSIQFIEKNKTITLFSAYLKLAELKSINQSKKINRIIVRWEIRDLCLKVSDIELYNYCLDNNITLYRNTRIHLKAFWNNSLDVFFGSANVTGRGLGEKGKFNYELNGTTNNLGYEDIAYFNEIIINSEYVTTTLFEKIKTLVNQTELPTIEYPQIETKRNIADYFLLSNLPMTESVEELYEAYCNLDNLGVNEINYVSHDIALYNIPKELDESRFHNYLKETFNSHPFIIKLKNHIKSSPRQSLNYGGVLRWIQDNTTTVPTPRAWEIKQDIIVNILYTWICALDDNFKWDIPGSRSQVIYYKPI</sequence>
<dbReference type="AlphaFoldDB" id="A0A2T1N8W8"/>
<dbReference type="OrthoDB" id="1423590at2"/>
<gene>
    <name evidence="1" type="ORF">C7H52_08400</name>
</gene>
<name>A0A2T1N8W8_9FLAO</name>
<proteinExistence type="predicted"/>
<dbReference type="EMBL" id="PXOQ01000009">
    <property type="protein sequence ID" value="PSG88314.1"/>
    <property type="molecule type" value="Genomic_DNA"/>
</dbReference>
<organism evidence="1 2">
    <name type="scientific">Aurantibacter aestuarii</name>
    <dbReference type="NCBI Taxonomy" id="1266046"/>
    <lineage>
        <taxon>Bacteria</taxon>
        <taxon>Pseudomonadati</taxon>
        <taxon>Bacteroidota</taxon>
        <taxon>Flavobacteriia</taxon>
        <taxon>Flavobacteriales</taxon>
        <taxon>Flavobacteriaceae</taxon>
        <taxon>Aurantibacter</taxon>
    </lineage>
</organism>